<organism evidence="1 2">
    <name type="scientific">Novosphingobium album</name>
    <name type="common">ex Liu et al. 2023</name>
    <dbReference type="NCBI Taxonomy" id="3031130"/>
    <lineage>
        <taxon>Bacteria</taxon>
        <taxon>Pseudomonadati</taxon>
        <taxon>Pseudomonadota</taxon>
        <taxon>Alphaproteobacteria</taxon>
        <taxon>Sphingomonadales</taxon>
        <taxon>Sphingomonadaceae</taxon>
        <taxon>Novosphingobium</taxon>
    </lineage>
</organism>
<dbReference type="EMBL" id="JARESE010000011">
    <property type="protein sequence ID" value="MDE8650944.1"/>
    <property type="molecule type" value="Genomic_DNA"/>
</dbReference>
<gene>
    <name evidence="1" type="ORF">PYV00_04320</name>
</gene>
<evidence type="ECO:0000313" key="1">
    <source>
        <dbReference type="EMBL" id="MDE8650944.1"/>
    </source>
</evidence>
<accession>A0ABT5WLM7</accession>
<name>A0ABT5WLM7_9SPHN</name>
<sequence>MKSFVAQGKWAAILAVTTASCSSGKEEAVWPSDQASERLEWMEGVDQSQVAYDDHDQLTRCWQQGSGYDCVTVFANDGATANPLAQPLVHYLLRFQTGELPSRRRALEDLSVADGYQCEIQRQGHAKLLKETIWKDRRPVEQHMSGPTPDRVPWTLEEIARLTAKHGLRPQDAYFLCSLVDEVVERQGLLAVDSPLITYGTIFLNQARFAKPDPVITRKARR</sequence>
<dbReference type="Proteomes" id="UP001216253">
    <property type="component" value="Unassembled WGS sequence"/>
</dbReference>
<proteinExistence type="predicted"/>
<reference evidence="1 2" key="1">
    <citation type="submission" date="2023-03" db="EMBL/GenBank/DDBJ databases">
        <title>NovoSphingobium album sp. nov. isolated from polycyclic aromatic hydrocarbons- and heavy-metal polluted soil.</title>
        <authorList>
            <person name="Liu Z."/>
            <person name="Wang K."/>
        </authorList>
    </citation>
    <scope>NUCLEOTIDE SEQUENCE [LARGE SCALE GENOMIC DNA]</scope>
    <source>
        <strain evidence="1 2">H3SJ31-1</strain>
    </source>
</reference>
<evidence type="ECO:0000313" key="2">
    <source>
        <dbReference type="Proteomes" id="UP001216253"/>
    </source>
</evidence>
<comment type="caution">
    <text evidence="1">The sequence shown here is derived from an EMBL/GenBank/DDBJ whole genome shotgun (WGS) entry which is preliminary data.</text>
</comment>
<protein>
    <submittedName>
        <fullName evidence="1">Uncharacterized protein</fullName>
    </submittedName>
</protein>
<dbReference type="PROSITE" id="PS51257">
    <property type="entry name" value="PROKAR_LIPOPROTEIN"/>
    <property type="match status" value="1"/>
</dbReference>
<dbReference type="RefSeq" id="WP_275227032.1">
    <property type="nucleotide sequence ID" value="NZ_JARESE010000011.1"/>
</dbReference>
<keyword evidence="2" id="KW-1185">Reference proteome</keyword>